<geneLocation type="plasmid" evidence="1 2">
    <name>pSROS01</name>
</geneLocation>
<dbReference type="RefSeq" id="WP_012895747.1">
    <property type="nucleotide sequence ID" value="NC_013596.1"/>
</dbReference>
<gene>
    <name evidence="1" type="ORF">Sros_9403</name>
</gene>
<protein>
    <submittedName>
        <fullName evidence="1">Uncharacterized protein</fullName>
    </submittedName>
</protein>
<reference evidence="1 2" key="1">
    <citation type="journal article" date="2010" name="Stand. Genomic Sci.">
        <title>Complete genome sequence of Streptosporangium roseum type strain (NI 9100).</title>
        <authorList>
            <person name="Nolan M."/>
            <person name="Sikorski J."/>
            <person name="Jando M."/>
            <person name="Lucas S."/>
            <person name="Lapidus A."/>
            <person name="Glavina Del Rio T."/>
            <person name="Chen F."/>
            <person name="Tice H."/>
            <person name="Pitluck S."/>
            <person name="Cheng J.F."/>
            <person name="Chertkov O."/>
            <person name="Sims D."/>
            <person name="Meincke L."/>
            <person name="Brettin T."/>
            <person name="Han C."/>
            <person name="Detter J.C."/>
            <person name="Bruce D."/>
            <person name="Goodwin L."/>
            <person name="Land M."/>
            <person name="Hauser L."/>
            <person name="Chang Y.J."/>
            <person name="Jeffries C.D."/>
            <person name="Ivanova N."/>
            <person name="Mavromatis K."/>
            <person name="Mikhailova N."/>
            <person name="Chen A."/>
            <person name="Palaniappan K."/>
            <person name="Chain P."/>
            <person name="Rohde M."/>
            <person name="Goker M."/>
            <person name="Bristow J."/>
            <person name="Eisen J.A."/>
            <person name="Markowitz V."/>
            <person name="Hugenholtz P."/>
            <person name="Kyrpides N.C."/>
            <person name="Klenk H.P."/>
        </authorList>
    </citation>
    <scope>NUCLEOTIDE SEQUENCE [LARGE SCALE GENOMIC DNA]</scope>
    <source>
        <strain evidence="2">ATCC 12428 / DSM 43021 / JCM 3005 / NI 9100</strain>
        <plasmid evidence="2">Plasmid pSROS01</plasmid>
    </source>
</reference>
<dbReference type="HOGENOM" id="CLU_2792334_0_0_11"/>
<dbReference type="KEGG" id="sro:Sros_9403"/>
<dbReference type="AlphaFoldDB" id="D2BFW9"/>
<dbReference type="EMBL" id="CP001815">
    <property type="protein sequence ID" value="ACZ92021.1"/>
    <property type="molecule type" value="Genomic_DNA"/>
</dbReference>
<evidence type="ECO:0000313" key="2">
    <source>
        <dbReference type="Proteomes" id="UP000002029"/>
    </source>
</evidence>
<organism evidence="1 2">
    <name type="scientific">Streptosporangium roseum (strain ATCC 12428 / DSM 43021 / JCM 3005 / KCTC 9067 / NCIMB 10171 / NRRL 2505 / NI 9100)</name>
    <dbReference type="NCBI Taxonomy" id="479432"/>
    <lineage>
        <taxon>Bacteria</taxon>
        <taxon>Bacillati</taxon>
        <taxon>Actinomycetota</taxon>
        <taxon>Actinomycetes</taxon>
        <taxon>Streptosporangiales</taxon>
        <taxon>Streptosporangiaceae</taxon>
        <taxon>Streptosporangium</taxon>
    </lineage>
</organism>
<evidence type="ECO:0000313" key="1">
    <source>
        <dbReference type="EMBL" id="ACZ92021.1"/>
    </source>
</evidence>
<sequence length="68" mass="7574">MRRALTDQPGPFDATETFAVEAGRLRTILQRVARRDIVRSAAPENPDGVKKVVTELRALLDEIEQTAL</sequence>
<name>D2BFW9_STRRD</name>
<keyword evidence="2" id="KW-1185">Reference proteome</keyword>
<accession>D2BFW9</accession>
<proteinExistence type="predicted"/>
<keyword evidence="1" id="KW-0614">Plasmid</keyword>
<dbReference type="Proteomes" id="UP000002029">
    <property type="component" value="Plasmid pSROS01"/>
</dbReference>